<dbReference type="Proteomes" id="UP000054485">
    <property type="component" value="Unassembled WGS sequence"/>
</dbReference>
<dbReference type="HOGENOM" id="CLU_2224922_0_0_1"/>
<accession>A0A0D0AI18</accession>
<sequence length="106" mass="11958">MVINDDSSLDDRNTQEDGYHDQRKVVVSLQLLLHTGRNRLHHILTIPSKHRLVLQASVSLHRRGRRQSCDLITADIISIPMPVAHLHYEDSLSLLSLIGSCRTSDG</sequence>
<dbReference type="InParanoid" id="A0A0D0AI18"/>
<evidence type="ECO:0000313" key="2">
    <source>
        <dbReference type="Proteomes" id="UP000054485"/>
    </source>
</evidence>
<proteinExistence type="predicted"/>
<gene>
    <name evidence="1" type="ORF">CY34DRAFT_204870</name>
</gene>
<reference evidence="2" key="2">
    <citation type="submission" date="2015-01" db="EMBL/GenBank/DDBJ databases">
        <title>Evolutionary Origins and Diversification of the Mycorrhizal Mutualists.</title>
        <authorList>
            <consortium name="DOE Joint Genome Institute"/>
            <consortium name="Mycorrhizal Genomics Consortium"/>
            <person name="Kohler A."/>
            <person name="Kuo A."/>
            <person name="Nagy L.G."/>
            <person name="Floudas D."/>
            <person name="Copeland A."/>
            <person name="Barry K.W."/>
            <person name="Cichocki N."/>
            <person name="Veneault-Fourrey C."/>
            <person name="LaButti K."/>
            <person name="Lindquist E.A."/>
            <person name="Lipzen A."/>
            <person name="Lundell T."/>
            <person name="Morin E."/>
            <person name="Murat C."/>
            <person name="Riley R."/>
            <person name="Ohm R."/>
            <person name="Sun H."/>
            <person name="Tunlid A."/>
            <person name="Henrissat B."/>
            <person name="Grigoriev I.V."/>
            <person name="Hibbett D.S."/>
            <person name="Martin F."/>
        </authorList>
    </citation>
    <scope>NUCLEOTIDE SEQUENCE [LARGE SCALE GENOMIC DNA]</scope>
    <source>
        <strain evidence="2">UH-Slu-Lm8-n1</strain>
    </source>
</reference>
<dbReference type="AlphaFoldDB" id="A0A0D0AI18"/>
<dbReference type="EMBL" id="KN835268">
    <property type="protein sequence ID" value="KIK41461.1"/>
    <property type="molecule type" value="Genomic_DNA"/>
</dbReference>
<protein>
    <submittedName>
        <fullName evidence="1">Uncharacterized protein</fullName>
    </submittedName>
</protein>
<reference evidence="1 2" key="1">
    <citation type="submission" date="2014-04" db="EMBL/GenBank/DDBJ databases">
        <authorList>
            <consortium name="DOE Joint Genome Institute"/>
            <person name="Kuo A."/>
            <person name="Ruytinx J."/>
            <person name="Rineau F."/>
            <person name="Colpaert J."/>
            <person name="Kohler A."/>
            <person name="Nagy L.G."/>
            <person name="Floudas D."/>
            <person name="Copeland A."/>
            <person name="Barry K.W."/>
            <person name="Cichocki N."/>
            <person name="Veneault-Fourrey C."/>
            <person name="LaButti K."/>
            <person name="Lindquist E.A."/>
            <person name="Lipzen A."/>
            <person name="Lundell T."/>
            <person name="Morin E."/>
            <person name="Murat C."/>
            <person name="Sun H."/>
            <person name="Tunlid A."/>
            <person name="Henrissat B."/>
            <person name="Grigoriev I.V."/>
            <person name="Hibbett D.S."/>
            <person name="Martin F."/>
            <person name="Nordberg H.P."/>
            <person name="Cantor M.N."/>
            <person name="Hua S.X."/>
        </authorList>
    </citation>
    <scope>NUCLEOTIDE SEQUENCE [LARGE SCALE GENOMIC DNA]</scope>
    <source>
        <strain evidence="1 2">UH-Slu-Lm8-n1</strain>
    </source>
</reference>
<organism evidence="1 2">
    <name type="scientific">Suillus luteus UH-Slu-Lm8-n1</name>
    <dbReference type="NCBI Taxonomy" id="930992"/>
    <lineage>
        <taxon>Eukaryota</taxon>
        <taxon>Fungi</taxon>
        <taxon>Dikarya</taxon>
        <taxon>Basidiomycota</taxon>
        <taxon>Agaricomycotina</taxon>
        <taxon>Agaricomycetes</taxon>
        <taxon>Agaricomycetidae</taxon>
        <taxon>Boletales</taxon>
        <taxon>Suillineae</taxon>
        <taxon>Suillaceae</taxon>
        <taxon>Suillus</taxon>
    </lineage>
</organism>
<name>A0A0D0AI18_9AGAM</name>
<keyword evidence="2" id="KW-1185">Reference proteome</keyword>
<evidence type="ECO:0000313" key="1">
    <source>
        <dbReference type="EMBL" id="KIK41461.1"/>
    </source>
</evidence>